<proteinExistence type="predicted"/>
<name>A0A9Q3DVE7_9BASI</name>
<accession>A0A9Q3DVE7</accession>
<dbReference type="Proteomes" id="UP000765509">
    <property type="component" value="Unassembled WGS sequence"/>
</dbReference>
<evidence type="ECO:0000313" key="3">
    <source>
        <dbReference type="Proteomes" id="UP000765509"/>
    </source>
</evidence>
<protein>
    <submittedName>
        <fullName evidence="2">Uncharacterized protein</fullName>
    </submittedName>
</protein>
<evidence type="ECO:0000313" key="2">
    <source>
        <dbReference type="EMBL" id="MBW0511246.1"/>
    </source>
</evidence>
<dbReference type="AlphaFoldDB" id="A0A9Q3DVE7"/>
<dbReference type="EMBL" id="AVOT02022083">
    <property type="protein sequence ID" value="MBW0511246.1"/>
    <property type="molecule type" value="Genomic_DNA"/>
</dbReference>
<organism evidence="2 3">
    <name type="scientific">Austropuccinia psidii MF-1</name>
    <dbReference type="NCBI Taxonomy" id="1389203"/>
    <lineage>
        <taxon>Eukaryota</taxon>
        <taxon>Fungi</taxon>
        <taxon>Dikarya</taxon>
        <taxon>Basidiomycota</taxon>
        <taxon>Pucciniomycotina</taxon>
        <taxon>Pucciniomycetes</taxon>
        <taxon>Pucciniales</taxon>
        <taxon>Sphaerophragmiaceae</taxon>
        <taxon>Austropuccinia</taxon>
    </lineage>
</organism>
<feature type="region of interest" description="Disordered" evidence="1">
    <location>
        <begin position="1"/>
        <end position="20"/>
    </location>
</feature>
<comment type="caution">
    <text evidence="2">The sequence shown here is derived from an EMBL/GenBank/DDBJ whole genome shotgun (WGS) entry which is preliminary data.</text>
</comment>
<keyword evidence="3" id="KW-1185">Reference proteome</keyword>
<sequence length="169" mass="18601">MLTQSFQNSKPKCQKKTKSSPCHIPTPYHFINFFSRFNTSGFPSSNPSQQPQQASTLVLLSGAHHSRWGVLSQPCVITPPMGVYGKSSLTPVYGQFAIPSLLWPISPFWCLMAFGSYPISLATHVVRPYPAVISLLDQFSTSPTPRPISLFWAWGSFCLPGASDPSSHL</sequence>
<gene>
    <name evidence="2" type="ORF">O181_050961</name>
</gene>
<reference evidence="2" key="1">
    <citation type="submission" date="2021-03" db="EMBL/GenBank/DDBJ databases">
        <title>Draft genome sequence of rust myrtle Austropuccinia psidii MF-1, a brazilian biotype.</title>
        <authorList>
            <person name="Quecine M.C."/>
            <person name="Pachon D.M.R."/>
            <person name="Bonatelli M.L."/>
            <person name="Correr F.H."/>
            <person name="Franceschini L.M."/>
            <person name="Leite T.F."/>
            <person name="Margarido G.R.A."/>
            <person name="Almeida C.A."/>
            <person name="Ferrarezi J.A."/>
            <person name="Labate C.A."/>
        </authorList>
    </citation>
    <scope>NUCLEOTIDE SEQUENCE</scope>
    <source>
        <strain evidence="2">MF-1</strain>
    </source>
</reference>
<feature type="compositionally biased region" description="Polar residues" evidence="1">
    <location>
        <begin position="1"/>
        <end position="11"/>
    </location>
</feature>
<evidence type="ECO:0000256" key="1">
    <source>
        <dbReference type="SAM" id="MobiDB-lite"/>
    </source>
</evidence>